<proteinExistence type="predicted"/>
<keyword evidence="2" id="KW-1185">Reference proteome</keyword>
<reference evidence="1 2" key="1">
    <citation type="submission" date="2021-02" db="EMBL/GenBank/DDBJ databases">
        <authorList>
            <person name="Han P."/>
        </authorList>
    </citation>
    <scope>NUCLEOTIDE SEQUENCE [LARGE SCALE GENOMIC DNA]</scope>
    <source>
        <strain evidence="1">Candidatus Nitrospira sp. ZN2</strain>
    </source>
</reference>
<evidence type="ECO:0000313" key="2">
    <source>
        <dbReference type="Proteomes" id="UP000675880"/>
    </source>
</evidence>
<dbReference type="EMBL" id="CAJNBJ010000001">
    <property type="protein sequence ID" value="CAE6711003.1"/>
    <property type="molecule type" value="Genomic_DNA"/>
</dbReference>
<organism evidence="1 2">
    <name type="scientific">Nitrospira defluvii</name>
    <dbReference type="NCBI Taxonomy" id="330214"/>
    <lineage>
        <taxon>Bacteria</taxon>
        <taxon>Pseudomonadati</taxon>
        <taxon>Nitrospirota</taxon>
        <taxon>Nitrospiria</taxon>
        <taxon>Nitrospirales</taxon>
        <taxon>Nitrospiraceae</taxon>
        <taxon>Nitrospira</taxon>
    </lineage>
</organism>
<comment type="caution">
    <text evidence="1">The sequence shown here is derived from an EMBL/GenBank/DDBJ whole genome shotgun (WGS) entry which is preliminary data.</text>
</comment>
<name>A0ABM8QRA3_9BACT</name>
<protein>
    <submittedName>
        <fullName evidence="1">Uncharacterized protein</fullName>
    </submittedName>
</protein>
<evidence type="ECO:0000313" key="1">
    <source>
        <dbReference type="EMBL" id="CAE6711003.1"/>
    </source>
</evidence>
<accession>A0ABM8QRA3</accession>
<gene>
    <name evidence="1" type="ORF">NSPZN2_11214</name>
</gene>
<dbReference type="Proteomes" id="UP000675880">
    <property type="component" value="Unassembled WGS sequence"/>
</dbReference>
<sequence>MAGSGWAGKNERFASAFAAALLDGPFAHPAGDSDARRPVCEMRRMTQSSSVSAAC</sequence>